<dbReference type="InterPro" id="IPR008278">
    <property type="entry name" value="4-PPantetheinyl_Trfase_dom"/>
</dbReference>
<accession>A0ABX0F9F2</accession>
<dbReference type="Proteomes" id="UP000800303">
    <property type="component" value="Unassembled WGS sequence"/>
</dbReference>
<dbReference type="InterPro" id="IPR055066">
    <property type="entry name" value="AASDHPPT_N"/>
</dbReference>
<dbReference type="RefSeq" id="WP_166278228.1">
    <property type="nucleotide sequence ID" value="NZ_JAAFGS010000009.1"/>
</dbReference>
<comment type="caution">
    <text evidence="5">The sequence shown here is derived from an EMBL/GenBank/DDBJ whole genome shotgun (WGS) entry which is preliminary data.</text>
</comment>
<feature type="domain" description="4'-phosphopantetheinyl transferase" evidence="3">
    <location>
        <begin position="102"/>
        <end position="209"/>
    </location>
</feature>
<dbReference type="SUPFAM" id="SSF56214">
    <property type="entry name" value="4'-phosphopantetheinyl transferase"/>
    <property type="match status" value="2"/>
</dbReference>
<dbReference type="PANTHER" id="PTHR12215">
    <property type="entry name" value="PHOSPHOPANTETHEINE TRANSFERASE"/>
    <property type="match status" value="1"/>
</dbReference>
<gene>
    <name evidence="5" type="ORF">GYN08_19965</name>
</gene>
<dbReference type="InterPro" id="IPR037143">
    <property type="entry name" value="4-PPantetheinyl_Trfase_dom_sf"/>
</dbReference>
<dbReference type="EMBL" id="JAAFGS010000009">
    <property type="protein sequence ID" value="NGZ77571.1"/>
    <property type="molecule type" value="Genomic_DNA"/>
</dbReference>
<keyword evidence="2 5" id="KW-0808">Transferase</keyword>
<sequence length="236" mass="26662">MHAVFLHRLPAASDWNRLISAFLPAERARIQRLKREEDRLLKAASHMLVSVLLGERMGIGYEDLPFRRGVRGKPYLAADASPSFGISRSGRLAVCALADTEVGIDVERRDFLDADTVRALLGRSAGASGERRAAPDELQFFYERWTMLESWLKAEGTGLTDERTLASFEPRTEEAAFRVEASEAGADPWMIDSYSLVLPDSERYALALCRRPEERRAAEVEFLEASVLERRFRMLL</sequence>
<organism evidence="5 6">
    <name type="scientific">Saccharibacillus alkalitolerans</name>
    <dbReference type="NCBI Taxonomy" id="2705290"/>
    <lineage>
        <taxon>Bacteria</taxon>
        <taxon>Bacillati</taxon>
        <taxon>Bacillota</taxon>
        <taxon>Bacilli</taxon>
        <taxon>Bacillales</taxon>
        <taxon>Paenibacillaceae</taxon>
        <taxon>Saccharibacillus</taxon>
    </lineage>
</organism>
<dbReference type="GO" id="GO:0016740">
    <property type="term" value="F:transferase activity"/>
    <property type="evidence" value="ECO:0007669"/>
    <property type="project" value="UniProtKB-KW"/>
</dbReference>
<dbReference type="Pfam" id="PF01648">
    <property type="entry name" value="ACPS"/>
    <property type="match status" value="1"/>
</dbReference>
<dbReference type="PANTHER" id="PTHR12215:SF10">
    <property type="entry name" value="L-AMINOADIPATE-SEMIALDEHYDE DEHYDROGENASE-PHOSPHOPANTETHEINYL TRANSFERASE"/>
    <property type="match status" value="1"/>
</dbReference>
<evidence type="ECO:0000313" key="6">
    <source>
        <dbReference type="Proteomes" id="UP000800303"/>
    </source>
</evidence>
<evidence type="ECO:0000259" key="4">
    <source>
        <dbReference type="Pfam" id="PF22624"/>
    </source>
</evidence>
<reference evidence="5 6" key="1">
    <citation type="submission" date="2020-01" db="EMBL/GenBank/DDBJ databases">
        <title>Polyphasic characterisation and genomic insights into a novel alkali tolerant bacterium VR-M41.</title>
        <authorList>
            <person name="Vemuluri V.R."/>
        </authorList>
    </citation>
    <scope>NUCLEOTIDE SEQUENCE [LARGE SCALE GENOMIC DNA]</scope>
    <source>
        <strain evidence="5 6">VR-M41</strain>
    </source>
</reference>
<proteinExistence type="inferred from homology"/>
<evidence type="ECO:0000256" key="2">
    <source>
        <dbReference type="ARBA" id="ARBA00022679"/>
    </source>
</evidence>
<evidence type="ECO:0000259" key="3">
    <source>
        <dbReference type="Pfam" id="PF01648"/>
    </source>
</evidence>
<dbReference type="Pfam" id="PF22624">
    <property type="entry name" value="AASDHPPT_N"/>
    <property type="match status" value="1"/>
</dbReference>
<protein>
    <submittedName>
        <fullName evidence="5">4'-phosphopantetheinyl transferase superfamily protein</fullName>
    </submittedName>
</protein>
<evidence type="ECO:0000256" key="1">
    <source>
        <dbReference type="ARBA" id="ARBA00010990"/>
    </source>
</evidence>
<evidence type="ECO:0000313" key="5">
    <source>
        <dbReference type="EMBL" id="NGZ77571.1"/>
    </source>
</evidence>
<comment type="similarity">
    <text evidence="1">Belongs to the P-Pant transferase superfamily. Gsp/Sfp/HetI/AcpT family.</text>
</comment>
<dbReference type="Gene3D" id="3.90.470.20">
    <property type="entry name" value="4'-phosphopantetheinyl transferase domain"/>
    <property type="match status" value="2"/>
</dbReference>
<dbReference type="InterPro" id="IPR050559">
    <property type="entry name" value="P-Pant_transferase_sf"/>
</dbReference>
<name>A0ABX0F9F2_9BACL</name>
<feature type="domain" description="4'-phosphopantetheinyl transferase N-terminal" evidence="4">
    <location>
        <begin position="10"/>
        <end position="96"/>
    </location>
</feature>
<keyword evidence="6" id="KW-1185">Reference proteome</keyword>